<dbReference type="EMBL" id="FMAR01000018">
    <property type="protein sequence ID" value="SCC61291.1"/>
    <property type="molecule type" value="Genomic_DNA"/>
</dbReference>
<name>A0A1C4G0L0_9BACT</name>
<keyword evidence="2" id="KW-1185">Reference proteome</keyword>
<accession>A0A1C4G0L0</accession>
<proteinExistence type="predicted"/>
<organism evidence="1 2">
    <name type="scientific">Chitinophaga costaii</name>
    <dbReference type="NCBI Taxonomy" id="1335309"/>
    <lineage>
        <taxon>Bacteria</taxon>
        <taxon>Pseudomonadati</taxon>
        <taxon>Bacteroidota</taxon>
        <taxon>Chitinophagia</taxon>
        <taxon>Chitinophagales</taxon>
        <taxon>Chitinophagaceae</taxon>
        <taxon>Chitinophaga</taxon>
    </lineage>
</organism>
<evidence type="ECO:0000313" key="2">
    <source>
        <dbReference type="Proteomes" id="UP000242818"/>
    </source>
</evidence>
<protein>
    <submittedName>
        <fullName evidence="1">Uncharacterized protein</fullName>
    </submittedName>
</protein>
<dbReference type="InterPro" id="IPR053865">
    <property type="entry name" value="DUF6934"/>
</dbReference>
<sequence>MQMERYTYEEFAHTPNTQYLFASLGSQGPINKMITFSHFGNDIFNMSLEDIDEDTGVFDQYAVTNNGDTMKILLTVAEILVHFTSKRPGAQIFIKGNTVVRNRLYRIYIAKFLDEIRQWYEVYGLRGAHWEVFERQGKYGAYLVIRVK</sequence>
<dbReference type="Proteomes" id="UP000242818">
    <property type="component" value="Unassembled WGS sequence"/>
</dbReference>
<gene>
    <name evidence="1" type="ORF">GA0116948_11882</name>
</gene>
<reference evidence="1 2" key="1">
    <citation type="submission" date="2016-08" db="EMBL/GenBank/DDBJ databases">
        <authorList>
            <person name="Seilhamer J.J."/>
        </authorList>
    </citation>
    <scope>NUCLEOTIDE SEQUENCE [LARGE SCALE GENOMIC DNA]</scope>
    <source>
        <strain evidence="1 2">A37T2</strain>
    </source>
</reference>
<dbReference type="Pfam" id="PF22028">
    <property type="entry name" value="DUF6934"/>
    <property type="match status" value="1"/>
</dbReference>
<dbReference type="STRING" id="1335309.GA0116948_11882"/>
<dbReference type="AlphaFoldDB" id="A0A1C4G0L0"/>
<evidence type="ECO:0000313" key="1">
    <source>
        <dbReference type="EMBL" id="SCC61291.1"/>
    </source>
</evidence>